<dbReference type="EMBL" id="AP024271">
    <property type="protein sequence ID" value="BCP67246.1"/>
    <property type="molecule type" value="Genomic_DNA"/>
</dbReference>
<organism evidence="2 3">
    <name type="scientific">Thermus thermophilus</name>
    <dbReference type="NCBI Taxonomy" id="274"/>
    <lineage>
        <taxon>Bacteria</taxon>
        <taxon>Thermotogati</taxon>
        <taxon>Deinococcota</taxon>
        <taxon>Deinococci</taxon>
        <taxon>Thermales</taxon>
        <taxon>Thermaceae</taxon>
        <taxon>Thermus</taxon>
    </lineage>
</organism>
<sequence length="766" mass="85701">MERVMVQASTVARAKRLVADVRFGEAPREALLAYKEALDEPEFAAFLERIDPRIVRYLRVAPGGSQALSDPKGKDLLLYLHPLPGERQMRAAYEVAIEGFLEHLEAKGYPVVERGAGWVKAYVSPKAPSLDLEGAWKAYIEEAFSLEGLSARLLPLLNSVRLAGRGISAPKVPVPTLGARDFLAAWYLANLLSVKERLAWRDQEIRRLEEEASRLPEGSEKSRKLRELEKRRQDQEKELKKYGGELRKKWEEIVREEEKRAEKRRKLEERLQRAKPKDRPRLENELLALESPLAEWALEGLEKAKDDPGRLWTWLDPESPEAPGAIQRLKPYLGRFGPLAKEQLNTAVGNKFTKILEELLRLLSLSSPDVEVPPLVSETPFALDLRDPGDKADVCYGCGRPLGKDKLKASKLVFASPSQRLQSGNGQEEPWVCPSCAALALLSPIKPGEGSVLVQVGSYGAPEAAKHFARLLVTGTLHVAAGRYLLLNSPQVGGKPLAQALGRVVYALQALGQEVNPKVLERFPFYLVEGAQEIPLPPRALWLSHVLQRAFASRPDEGGEVNRPLGEALRYALGDLPWHALYTLARRYGRVADRFSLEDGLMRYASLLEKEVGMKENTDLSQRFRDVAGLTGLLSAWVGYVEGQVGRNSQEAKRAVVKLLDNLERPGDFLYVAAYHLDSTQARLYEAGGAFFYQEAKRLLQEAGARAQEAEEGSGRFLTVSQDDLHRVYAHLAARYPGKAWEGFIYEVRLSLASRFPQYIRMEKEG</sequence>
<feature type="coiled-coil region" evidence="1">
    <location>
        <begin position="218"/>
        <end position="274"/>
    </location>
</feature>
<keyword evidence="1" id="KW-0175">Coiled coil</keyword>
<gene>
    <name evidence="2" type="ORF">TthHB5018_b21800</name>
</gene>
<evidence type="ECO:0000256" key="1">
    <source>
        <dbReference type="SAM" id="Coils"/>
    </source>
</evidence>
<keyword evidence="2" id="KW-0614">Plasmid</keyword>
<geneLocation type="plasmid" evidence="2 3">
    <name>pHB5018b</name>
</geneLocation>
<protein>
    <submittedName>
        <fullName evidence="2">Uncharacterized protein</fullName>
    </submittedName>
</protein>
<name>A0A7R7TFJ7_THETH</name>
<evidence type="ECO:0000313" key="2">
    <source>
        <dbReference type="EMBL" id="BCP67246.1"/>
    </source>
</evidence>
<dbReference type="Proteomes" id="UP000596099">
    <property type="component" value="Plasmid pHB5018b"/>
</dbReference>
<dbReference type="AlphaFoldDB" id="A0A7R7TFJ7"/>
<proteinExistence type="predicted"/>
<evidence type="ECO:0000313" key="3">
    <source>
        <dbReference type="Proteomes" id="UP000596099"/>
    </source>
</evidence>
<reference evidence="3" key="1">
    <citation type="submission" date="2021-01" db="EMBL/GenBank/DDBJ databases">
        <title>Complete Genome Sequence of Thermus thermophilus Strain HB5018, Isolated from Mine Onsen Hot Spring.</title>
        <authorList>
            <person name="Miyazaki K."/>
            <person name="Moriya T."/>
            <person name="Nemoto N."/>
            <person name="Oshima T."/>
            <person name="Yura K."/>
            <person name="Bessho Y."/>
        </authorList>
    </citation>
    <scope>NUCLEOTIDE SEQUENCE [LARGE SCALE GENOMIC DNA]</scope>
    <source>
        <strain evidence="3">HB5018</strain>
        <plasmid evidence="3">pHB5018b</plasmid>
    </source>
</reference>
<accession>A0A7R7TFJ7</accession>